<evidence type="ECO:0000313" key="8">
    <source>
        <dbReference type="EMBL" id="KAG9439294.1"/>
    </source>
</evidence>
<feature type="region of interest" description="Disordered" evidence="6">
    <location>
        <begin position="369"/>
        <end position="389"/>
    </location>
</feature>
<dbReference type="Proteomes" id="UP000825729">
    <property type="component" value="Unassembled WGS sequence"/>
</dbReference>
<dbReference type="GO" id="GO:0003677">
    <property type="term" value="F:DNA binding"/>
    <property type="evidence" value="ECO:0007669"/>
    <property type="project" value="UniProtKB-KW"/>
</dbReference>
<dbReference type="GO" id="GO:0005634">
    <property type="term" value="C:nucleus"/>
    <property type="evidence" value="ECO:0007669"/>
    <property type="project" value="UniProtKB-SubCell"/>
</dbReference>
<keyword evidence="2" id="KW-0805">Transcription regulation</keyword>
<evidence type="ECO:0000256" key="4">
    <source>
        <dbReference type="ARBA" id="ARBA00023163"/>
    </source>
</evidence>
<keyword evidence="3" id="KW-0238">DNA-binding</keyword>
<dbReference type="SUPFAM" id="SSF101941">
    <property type="entry name" value="NAC domain"/>
    <property type="match status" value="1"/>
</dbReference>
<keyword evidence="4" id="KW-0804">Transcription</keyword>
<dbReference type="AlphaFoldDB" id="A0AAV7DS05"/>
<name>A0AAV7DS05_ARIFI</name>
<dbReference type="InterPro" id="IPR003441">
    <property type="entry name" value="NAC-dom"/>
</dbReference>
<organism evidence="8 9">
    <name type="scientific">Aristolochia fimbriata</name>
    <name type="common">White veined hardy Dutchman's pipe vine</name>
    <dbReference type="NCBI Taxonomy" id="158543"/>
    <lineage>
        <taxon>Eukaryota</taxon>
        <taxon>Viridiplantae</taxon>
        <taxon>Streptophyta</taxon>
        <taxon>Embryophyta</taxon>
        <taxon>Tracheophyta</taxon>
        <taxon>Spermatophyta</taxon>
        <taxon>Magnoliopsida</taxon>
        <taxon>Magnoliidae</taxon>
        <taxon>Piperales</taxon>
        <taxon>Aristolochiaceae</taxon>
        <taxon>Aristolochia</taxon>
    </lineage>
</organism>
<dbReference type="Pfam" id="PF02365">
    <property type="entry name" value="NAM"/>
    <property type="match status" value="1"/>
</dbReference>
<proteinExistence type="predicted"/>
<dbReference type="PANTHER" id="PTHR31744:SF210">
    <property type="entry name" value="NAC DOMAIN-CONTAINING PROTEIN 86-LIKE"/>
    <property type="match status" value="1"/>
</dbReference>
<comment type="caution">
    <text evidence="8">The sequence shown here is derived from an EMBL/GenBank/DDBJ whole genome shotgun (WGS) entry which is preliminary data.</text>
</comment>
<gene>
    <name evidence="8" type="ORF">H6P81_019459</name>
</gene>
<feature type="domain" description="NAC" evidence="7">
    <location>
        <begin position="6"/>
        <end position="153"/>
    </location>
</feature>
<feature type="region of interest" description="Disordered" evidence="6">
    <location>
        <begin position="162"/>
        <end position="236"/>
    </location>
</feature>
<feature type="compositionally biased region" description="Polar residues" evidence="6">
    <location>
        <begin position="216"/>
        <end position="236"/>
    </location>
</feature>
<sequence>MAPVTLPPGFRFHPTDEELVAYYLDRKITGRPIELEIIPDVDLYKCEPWDLPDKSFLPSKDMEWYFFSPRDRKYPNGSRTNRATKAGYWKATGKDRIIKSPQKRALGMKKTLVYYRGRAPHGIRTNWVMHEYRLLESQSRLKDAYALCRVFKKVACRQTPAAGDKESKRVLQNNDDDDDDDRDFFSCNNSNNVIKQGEKNNNGEDQEQHSRFPSADTCSSELTEGSPTDNNNGVVVNHPQFSILSATEEGDSSTHTSPVRLQFSISQLPTMDRAVVVFPGGDDQYCPVFYQDHHFPNYPPLAVDDFPQILDTIGGVDEQYYLMMMNSDNNQKQRDHDFLTEANILEEILYGTSCSRDHDSKLSSADHHLPLLQGSSSHSTTSAALYSEE</sequence>
<dbReference type="PANTHER" id="PTHR31744">
    <property type="entry name" value="PROTEIN CUP-SHAPED COTYLEDON 2-RELATED"/>
    <property type="match status" value="1"/>
</dbReference>
<evidence type="ECO:0000313" key="9">
    <source>
        <dbReference type="Proteomes" id="UP000825729"/>
    </source>
</evidence>
<protein>
    <recommendedName>
        <fullName evidence="7">NAC domain-containing protein</fullName>
    </recommendedName>
</protein>
<evidence type="ECO:0000259" key="7">
    <source>
        <dbReference type="PROSITE" id="PS51005"/>
    </source>
</evidence>
<keyword evidence="5" id="KW-0539">Nucleus</keyword>
<dbReference type="EMBL" id="JAINDJ010000008">
    <property type="protein sequence ID" value="KAG9439294.1"/>
    <property type="molecule type" value="Genomic_DNA"/>
</dbReference>
<dbReference type="GO" id="GO:0006355">
    <property type="term" value="P:regulation of DNA-templated transcription"/>
    <property type="evidence" value="ECO:0007669"/>
    <property type="project" value="InterPro"/>
</dbReference>
<dbReference type="PROSITE" id="PS51005">
    <property type="entry name" value="NAC"/>
    <property type="match status" value="1"/>
</dbReference>
<feature type="compositionally biased region" description="Polar residues" evidence="6">
    <location>
        <begin position="373"/>
        <end position="389"/>
    </location>
</feature>
<reference evidence="8 9" key="1">
    <citation type="submission" date="2021-07" db="EMBL/GenBank/DDBJ databases">
        <title>The Aristolochia fimbriata genome: insights into angiosperm evolution, floral development and chemical biosynthesis.</title>
        <authorList>
            <person name="Jiao Y."/>
        </authorList>
    </citation>
    <scope>NUCLEOTIDE SEQUENCE [LARGE SCALE GENOMIC DNA]</scope>
    <source>
        <strain evidence="8">IBCAS-2021</strain>
        <tissue evidence="8">Leaf</tissue>
    </source>
</reference>
<evidence type="ECO:0000256" key="1">
    <source>
        <dbReference type="ARBA" id="ARBA00004123"/>
    </source>
</evidence>
<accession>A0AAV7DS05</accession>
<feature type="compositionally biased region" description="Basic and acidic residues" evidence="6">
    <location>
        <begin position="196"/>
        <end position="210"/>
    </location>
</feature>
<keyword evidence="9" id="KW-1185">Reference proteome</keyword>
<dbReference type="Gene3D" id="2.170.150.80">
    <property type="entry name" value="NAC domain"/>
    <property type="match status" value="1"/>
</dbReference>
<evidence type="ECO:0000256" key="3">
    <source>
        <dbReference type="ARBA" id="ARBA00023125"/>
    </source>
</evidence>
<dbReference type="InterPro" id="IPR036093">
    <property type="entry name" value="NAC_dom_sf"/>
</dbReference>
<evidence type="ECO:0000256" key="5">
    <source>
        <dbReference type="ARBA" id="ARBA00023242"/>
    </source>
</evidence>
<evidence type="ECO:0000256" key="6">
    <source>
        <dbReference type="SAM" id="MobiDB-lite"/>
    </source>
</evidence>
<comment type="subcellular location">
    <subcellularLocation>
        <location evidence="1">Nucleus</location>
    </subcellularLocation>
</comment>
<evidence type="ECO:0000256" key="2">
    <source>
        <dbReference type="ARBA" id="ARBA00023015"/>
    </source>
</evidence>
<dbReference type="FunFam" id="2.170.150.80:FF:000002">
    <property type="entry name" value="Nac domain-containing protein 86"/>
    <property type="match status" value="1"/>
</dbReference>